<feature type="compositionally biased region" description="Polar residues" evidence="3">
    <location>
        <begin position="1"/>
        <end position="16"/>
    </location>
</feature>
<evidence type="ECO:0000256" key="3">
    <source>
        <dbReference type="SAM" id="MobiDB-lite"/>
    </source>
</evidence>
<evidence type="ECO:0000313" key="6">
    <source>
        <dbReference type="Proteomes" id="UP001437256"/>
    </source>
</evidence>
<accession>A0ABR2ZYC6</accession>
<dbReference type="PANTHER" id="PTHR11360:SF234">
    <property type="entry name" value="MFS-TYPE TRANSPORTER DBAD-RELATED"/>
    <property type="match status" value="1"/>
</dbReference>
<evidence type="ECO:0000313" key="5">
    <source>
        <dbReference type="EMBL" id="KAL0066275.1"/>
    </source>
</evidence>
<sequence length="434" mass="46312">MSSPPSERTATIPDNNSEVEKHESQDSEASNVDPPFVDGGVRGWSTVAGSWCLLFSTLGYLYSFGVYQDFYTRIYLPSSTTSSIAWMGSVQLALPFLIAVPAGRLFDAGYIHSVIATGSIIFSFSLFMLSLAQPDQYYQMFLSQGLGMGIGVGCVQLHSATIVSRHFVRRRALAYGVALTGASVGSVVFPIILNHLIYSIGFADAVRVSGYISLGGLVAGNLLVRTPTKKIAFREAPPTFLSFLKDPAFVFFVAGTVISFLGFYFPIIYLQLFAVEKSIDTKMAFYSIAILNGSGVVGRIVANHMADVFGLFNIQVPCTFITAALIWLVLAIKNVASLVTVSALYGLFSGAWLSLCMVATAVLSKSPSEVGARTGMTMGAVGVSVLFSAPIQGAVLGKDDMWIRSVAVSASFMLIGAVLTLVAGVLMHKGKRGP</sequence>
<feature type="transmembrane region" description="Helical" evidence="4">
    <location>
        <begin position="172"/>
        <end position="193"/>
    </location>
</feature>
<dbReference type="PANTHER" id="PTHR11360">
    <property type="entry name" value="MONOCARBOXYLATE TRANSPORTER"/>
    <property type="match status" value="1"/>
</dbReference>
<evidence type="ECO:0000256" key="1">
    <source>
        <dbReference type="ARBA" id="ARBA00004141"/>
    </source>
</evidence>
<feature type="transmembrane region" description="Helical" evidence="4">
    <location>
        <begin position="205"/>
        <end position="224"/>
    </location>
</feature>
<dbReference type="InterPro" id="IPR050327">
    <property type="entry name" value="Proton-linked_MCT"/>
</dbReference>
<evidence type="ECO:0000256" key="2">
    <source>
        <dbReference type="ARBA" id="ARBA00006727"/>
    </source>
</evidence>
<organism evidence="5 6">
    <name type="scientific">Marasmius tenuissimus</name>
    <dbReference type="NCBI Taxonomy" id="585030"/>
    <lineage>
        <taxon>Eukaryota</taxon>
        <taxon>Fungi</taxon>
        <taxon>Dikarya</taxon>
        <taxon>Basidiomycota</taxon>
        <taxon>Agaricomycotina</taxon>
        <taxon>Agaricomycetes</taxon>
        <taxon>Agaricomycetidae</taxon>
        <taxon>Agaricales</taxon>
        <taxon>Marasmiineae</taxon>
        <taxon>Marasmiaceae</taxon>
        <taxon>Marasmius</taxon>
    </lineage>
</organism>
<dbReference type="InterPro" id="IPR011701">
    <property type="entry name" value="MFS"/>
</dbReference>
<reference evidence="5 6" key="1">
    <citation type="submission" date="2024-05" db="EMBL/GenBank/DDBJ databases">
        <title>A draft genome resource for the thread blight pathogen Marasmius tenuissimus strain MS-2.</title>
        <authorList>
            <person name="Yulfo-Soto G.E."/>
            <person name="Baruah I.K."/>
            <person name="Amoako-Attah I."/>
            <person name="Bukari Y."/>
            <person name="Meinhardt L.W."/>
            <person name="Bailey B.A."/>
            <person name="Cohen S.P."/>
        </authorList>
    </citation>
    <scope>NUCLEOTIDE SEQUENCE [LARGE SCALE GENOMIC DNA]</scope>
    <source>
        <strain evidence="5 6">MS-2</strain>
    </source>
</reference>
<feature type="transmembrane region" description="Helical" evidence="4">
    <location>
        <begin position="309"/>
        <end position="332"/>
    </location>
</feature>
<comment type="subcellular location">
    <subcellularLocation>
        <location evidence="1">Membrane</location>
        <topology evidence="1">Multi-pass membrane protein</topology>
    </subcellularLocation>
</comment>
<feature type="transmembrane region" description="Helical" evidence="4">
    <location>
        <begin position="375"/>
        <end position="395"/>
    </location>
</feature>
<name>A0ABR2ZYC6_9AGAR</name>
<gene>
    <name evidence="5" type="ORF">AAF712_006706</name>
</gene>
<keyword evidence="4" id="KW-0812">Transmembrane</keyword>
<dbReference type="Proteomes" id="UP001437256">
    <property type="component" value="Unassembled WGS sequence"/>
</dbReference>
<evidence type="ECO:0008006" key="7">
    <source>
        <dbReference type="Google" id="ProtNLM"/>
    </source>
</evidence>
<dbReference type="Pfam" id="PF07690">
    <property type="entry name" value="MFS_1"/>
    <property type="match status" value="1"/>
</dbReference>
<feature type="transmembrane region" description="Helical" evidence="4">
    <location>
        <begin position="110"/>
        <end position="132"/>
    </location>
</feature>
<feature type="transmembrane region" description="Helical" evidence="4">
    <location>
        <begin position="249"/>
        <end position="272"/>
    </location>
</feature>
<comment type="caution">
    <text evidence="5">The sequence shown here is derived from an EMBL/GenBank/DDBJ whole genome shotgun (WGS) entry which is preliminary data.</text>
</comment>
<evidence type="ECO:0000256" key="4">
    <source>
        <dbReference type="SAM" id="Phobius"/>
    </source>
</evidence>
<keyword evidence="4" id="KW-1133">Transmembrane helix</keyword>
<dbReference type="Gene3D" id="1.20.1250.20">
    <property type="entry name" value="MFS general substrate transporter like domains"/>
    <property type="match status" value="2"/>
</dbReference>
<keyword evidence="4" id="KW-0472">Membrane</keyword>
<dbReference type="EMBL" id="JBBXMP010000037">
    <property type="protein sequence ID" value="KAL0066275.1"/>
    <property type="molecule type" value="Genomic_DNA"/>
</dbReference>
<proteinExistence type="inferred from homology"/>
<comment type="similarity">
    <text evidence="2">Belongs to the major facilitator superfamily. Monocarboxylate porter (TC 2.A.1.13) family.</text>
</comment>
<dbReference type="InterPro" id="IPR036259">
    <property type="entry name" value="MFS_trans_sf"/>
</dbReference>
<feature type="region of interest" description="Disordered" evidence="3">
    <location>
        <begin position="1"/>
        <end position="34"/>
    </location>
</feature>
<feature type="transmembrane region" description="Helical" evidence="4">
    <location>
        <begin position="43"/>
        <end position="62"/>
    </location>
</feature>
<feature type="transmembrane region" description="Helical" evidence="4">
    <location>
        <begin position="401"/>
        <end position="426"/>
    </location>
</feature>
<keyword evidence="6" id="KW-1185">Reference proteome</keyword>
<feature type="transmembrane region" description="Helical" evidence="4">
    <location>
        <begin position="284"/>
        <end position="302"/>
    </location>
</feature>
<dbReference type="SUPFAM" id="SSF103473">
    <property type="entry name" value="MFS general substrate transporter"/>
    <property type="match status" value="1"/>
</dbReference>
<feature type="transmembrane region" description="Helical" evidence="4">
    <location>
        <begin position="74"/>
        <end position="98"/>
    </location>
</feature>
<protein>
    <recommendedName>
        <fullName evidence="7">MFS general substrate transporter</fullName>
    </recommendedName>
</protein>
<feature type="transmembrane region" description="Helical" evidence="4">
    <location>
        <begin position="344"/>
        <end position="363"/>
    </location>
</feature>